<protein>
    <submittedName>
        <fullName evidence="2">Uncharacterized protein</fullName>
    </submittedName>
</protein>
<organism evidence="2">
    <name type="scientific">marine sediment metagenome</name>
    <dbReference type="NCBI Taxonomy" id="412755"/>
    <lineage>
        <taxon>unclassified sequences</taxon>
        <taxon>metagenomes</taxon>
        <taxon>ecological metagenomes</taxon>
    </lineage>
</organism>
<feature type="compositionally biased region" description="Gly residues" evidence="1">
    <location>
        <begin position="60"/>
        <end position="71"/>
    </location>
</feature>
<proteinExistence type="predicted"/>
<sequence>MERLRESMWELKVADILRGVLAAGSARDWDKMIELARELEELARSQKAILDPGANECPGDGDGNPNGNPGR</sequence>
<dbReference type="AlphaFoldDB" id="X1KEQ4"/>
<dbReference type="EMBL" id="BARV01000036">
    <property type="protein sequence ID" value="GAH92115.1"/>
    <property type="molecule type" value="Genomic_DNA"/>
</dbReference>
<name>X1KEQ4_9ZZZZ</name>
<accession>X1KEQ4</accession>
<comment type="caution">
    <text evidence="2">The sequence shown here is derived from an EMBL/GenBank/DDBJ whole genome shotgun (WGS) entry which is preliminary data.</text>
</comment>
<evidence type="ECO:0000313" key="2">
    <source>
        <dbReference type="EMBL" id="GAH92115.1"/>
    </source>
</evidence>
<evidence type="ECO:0000256" key="1">
    <source>
        <dbReference type="SAM" id="MobiDB-lite"/>
    </source>
</evidence>
<reference evidence="2" key="1">
    <citation type="journal article" date="2014" name="Front. Microbiol.">
        <title>High frequency of phylogenetically diverse reductive dehalogenase-homologous genes in deep subseafloor sedimentary metagenomes.</title>
        <authorList>
            <person name="Kawai M."/>
            <person name="Futagami T."/>
            <person name="Toyoda A."/>
            <person name="Takaki Y."/>
            <person name="Nishi S."/>
            <person name="Hori S."/>
            <person name="Arai W."/>
            <person name="Tsubouchi T."/>
            <person name="Morono Y."/>
            <person name="Uchiyama I."/>
            <person name="Ito T."/>
            <person name="Fujiyama A."/>
            <person name="Inagaki F."/>
            <person name="Takami H."/>
        </authorList>
    </citation>
    <scope>NUCLEOTIDE SEQUENCE</scope>
    <source>
        <strain evidence="2">Expedition CK06-06</strain>
    </source>
</reference>
<feature type="region of interest" description="Disordered" evidence="1">
    <location>
        <begin position="50"/>
        <end position="71"/>
    </location>
</feature>
<gene>
    <name evidence="2" type="ORF">S06H3_00242</name>
</gene>